<dbReference type="GO" id="GO:0008270">
    <property type="term" value="F:zinc ion binding"/>
    <property type="evidence" value="ECO:0007669"/>
    <property type="project" value="UniProtKB-KW"/>
</dbReference>
<dbReference type="InterPro" id="IPR000962">
    <property type="entry name" value="Znf_DskA_TraR"/>
</dbReference>
<evidence type="ECO:0000256" key="1">
    <source>
        <dbReference type="ARBA" id="ARBA00022723"/>
    </source>
</evidence>
<feature type="domain" description="Zinc finger DksA/TraR C4-type" evidence="5">
    <location>
        <begin position="76"/>
        <end position="109"/>
    </location>
</feature>
<evidence type="ECO:0000313" key="7">
    <source>
        <dbReference type="Proteomes" id="UP000539313"/>
    </source>
</evidence>
<accession>A0A7W3N452</accession>
<evidence type="ECO:0000259" key="5">
    <source>
        <dbReference type="Pfam" id="PF01258"/>
    </source>
</evidence>
<evidence type="ECO:0000313" key="6">
    <source>
        <dbReference type="EMBL" id="MBA9007205.1"/>
    </source>
</evidence>
<dbReference type="AlphaFoldDB" id="A0A7W3N452"/>
<keyword evidence="7" id="KW-1185">Reference proteome</keyword>
<organism evidence="6 7">
    <name type="scientific">Thermomonospora cellulosilytica</name>
    <dbReference type="NCBI Taxonomy" id="1411118"/>
    <lineage>
        <taxon>Bacteria</taxon>
        <taxon>Bacillati</taxon>
        <taxon>Actinomycetota</taxon>
        <taxon>Actinomycetes</taxon>
        <taxon>Streptosporangiales</taxon>
        <taxon>Thermomonosporaceae</taxon>
        <taxon>Thermomonospora</taxon>
    </lineage>
</organism>
<keyword evidence="2" id="KW-0863">Zinc-finger</keyword>
<comment type="caution">
    <text evidence="6">The sequence shown here is derived from an EMBL/GenBank/DDBJ whole genome shotgun (WGS) entry which is preliminary data.</text>
</comment>
<protein>
    <submittedName>
        <fullName evidence="6">DnaK suppressor protein</fullName>
    </submittedName>
</protein>
<evidence type="ECO:0000256" key="3">
    <source>
        <dbReference type="ARBA" id="ARBA00022833"/>
    </source>
</evidence>
<gene>
    <name evidence="6" type="ORF">HNR21_006087</name>
</gene>
<evidence type="ECO:0000256" key="4">
    <source>
        <dbReference type="PROSITE-ProRule" id="PRU00510"/>
    </source>
</evidence>
<name>A0A7W3N452_9ACTN</name>
<keyword evidence="1" id="KW-0479">Metal-binding</keyword>
<reference evidence="6 7" key="1">
    <citation type="submission" date="2020-08" db="EMBL/GenBank/DDBJ databases">
        <title>Sequencing the genomes of 1000 actinobacteria strains.</title>
        <authorList>
            <person name="Klenk H.-P."/>
        </authorList>
    </citation>
    <scope>NUCLEOTIDE SEQUENCE [LARGE SCALE GENOMIC DNA]</scope>
    <source>
        <strain evidence="6 7">DSM 45823</strain>
    </source>
</reference>
<dbReference type="Proteomes" id="UP000539313">
    <property type="component" value="Unassembled WGS sequence"/>
</dbReference>
<sequence length="111" mass="12292">MPLDARGHLSSVQLQALREQLQGRLLWRSLELDRLLAELRNHTGPAGERTALYAGITLAEAQAAELQEALERMATGDYGRCRACDAPIAFAHLKLRPLARHCPRCAREHAG</sequence>
<dbReference type="EMBL" id="JACJII010000001">
    <property type="protein sequence ID" value="MBA9007205.1"/>
    <property type="molecule type" value="Genomic_DNA"/>
</dbReference>
<evidence type="ECO:0000256" key="2">
    <source>
        <dbReference type="ARBA" id="ARBA00022771"/>
    </source>
</evidence>
<dbReference type="PROSITE" id="PS51128">
    <property type="entry name" value="ZF_DKSA_2"/>
    <property type="match status" value="1"/>
</dbReference>
<feature type="zinc finger region" description="dksA C4-type" evidence="4">
    <location>
        <begin position="81"/>
        <end position="105"/>
    </location>
</feature>
<dbReference type="RefSeq" id="WP_182707842.1">
    <property type="nucleotide sequence ID" value="NZ_JACJII010000001.1"/>
</dbReference>
<dbReference type="Gene3D" id="1.20.120.910">
    <property type="entry name" value="DksA, coiled-coil domain"/>
    <property type="match status" value="1"/>
</dbReference>
<proteinExistence type="predicted"/>
<dbReference type="Pfam" id="PF01258">
    <property type="entry name" value="zf-dskA_traR"/>
    <property type="match status" value="1"/>
</dbReference>
<keyword evidence="3" id="KW-0862">Zinc</keyword>